<keyword evidence="2" id="KW-1185">Reference proteome</keyword>
<name>A0A5B7GJ61_PORTR</name>
<evidence type="ECO:0000313" key="1">
    <source>
        <dbReference type="EMBL" id="MPC57445.1"/>
    </source>
</evidence>
<dbReference type="AlphaFoldDB" id="A0A5B7GJ61"/>
<dbReference type="Proteomes" id="UP000324222">
    <property type="component" value="Unassembled WGS sequence"/>
</dbReference>
<sequence length="95" mass="10672">MLEHEESTEQSRHSLSCTKLPINCLPGGAADECSEDERLLVKDLHWIPKLRWYFCLPVTLLETRGIEVRHVGEVVESDTVKSLSLLPSIIGDTVT</sequence>
<evidence type="ECO:0000313" key="2">
    <source>
        <dbReference type="Proteomes" id="UP000324222"/>
    </source>
</evidence>
<dbReference type="EMBL" id="VSRR010014791">
    <property type="protein sequence ID" value="MPC57445.1"/>
    <property type="molecule type" value="Genomic_DNA"/>
</dbReference>
<organism evidence="1 2">
    <name type="scientific">Portunus trituberculatus</name>
    <name type="common">Swimming crab</name>
    <name type="synonym">Neptunus trituberculatus</name>
    <dbReference type="NCBI Taxonomy" id="210409"/>
    <lineage>
        <taxon>Eukaryota</taxon>
        <taxon>Metazoa</taxon>
        <taxon>Ecdysozoa</taxon>
        <taxon>Arthropoda</taxon>
        <taxon>Crustacea</taxon>
        <taxon>Multicrustacea</taxon>
        <taxon>Malacostraca</taxon>
        <taxon>Eumalacostraca</taxon>
        <taxon>Eucarida</taxon>
        <taxon>Decapoda</taxon>
        <taxon>Pleocyemata</taxon>
        <taxon>Brachyura</taxon>
        <taxon>Eubrachyura</taxon>
        <taxon>Portunoidea</taxon>
        <taxon>Portunidae</taxon>
        <taxon>Portuninae</taxon>
        <taxon>Portunus</taxon>
    </lineage>
</organism>
<reference evidence="1 2" key="1">
    <citation type="submission" date="2019-05" db="EMBL/GenBank/DDBJ databases">
        <title>Another draft genome of Portunus trituberculatus and its Hox gene families provides insights of decapod evolution.</title>
        <authorList>
            <person name="Jeong J.-H."/>
            <person name="Song I."/>
            <person name="Kim S."/>
            <person name="Choi T."/>
            <person name="Kim D."/>
            <person name="Ryu S."/>
            <person name="Kim W."/>
        </authorList>
    </citation>
    <scope>NUCLEOTIDE SEQUENCE [LARGE SCALE GENOMIC DNA]</scope>
    <source>
        <tissue evidence="1">Muscle</tissue>
    </source>
</reference>
<accession>A0A5B7GJ61</accession>
<comment type="caution">
    <text evidence="1">The sequence shown here is derived from an EMBL/GenBank/DDBJ whole genome shotgun (WGS) entry which is preliminary data.</text>
</comment>
<proteinExistence type="predicted"/>
<protein>
    <submittedName>
        <fullName evidence="1">Uncharacterized protein</fullName>
    </submittedName>
</protein>
<gene>
    <name evidence="1" type="ORF">E2C01_051425</name>
</gene>